<dbReference type="GO" id="GO:0006357">
    <property type="term" value="P:regulation of transcription by RNA polymerase II"/>
    <property type="evidence" value="ECO:0007669"/>
    <property type="project" value="TreeGrafter"/>
</dbReference>
<feature type="domain" description="BTB" evidence="3">
    <location>
        <begin position="30"/>
        <end position="99"/>
    </location>
</feature>
<dbReference type="EMBL" id="OA882726">
    <property type="protein sequence ID" value="CAD7276723.1"/>
    <property type="molecule type" value="Genomic_DNA"/>
</dbReference>
<keyword evidence="5" id="KW-1185">Reference proteome</keyword>
<evidence type="ECO:0000259" key="3">
    <source>
        <dbReference type="PROSITE" id="PS50097"/>
    </source>
</evidence>
<proteinExistence type="predicted"/>
<dbReference type="InterPro" id="IPR011333">
    <property type="entry name" value="SKP1/BTB/POZ_sf"/>
</dbReference>
<evidence type="ECO:0000256" key="1">
    <source>
        <dbReference type="ARBA" id="ARBA00023242"/>
    </source>
</evidence>
<feature type="compositionally biased region" description="Low complexity" evidence="2">
    <location>
        <begin position="223"/>
        <end position="242"/>
    </location>
</feature>
<feature type="compositionally biased region" description="Acidic residues" evidence="2">
    <location>
        <begin position="273"/>
        <end position="295"/>
    </location>
</feature>
<organism evidence="4">
    <name type="scientific">Notodromas monacha</name>
    <dbReference type="NCBI Taxonomy" id="399045"/>
    <lineage>
        <taxon>Eukaryota</taxon>
        <taxon>Metazoa</taxon>
        <taxon>Ecdysozoa</taxon>
        <taxon>Arthropoda</taxon>
        <taxon>Crustacea</taxon>
        <taxon>Oligostraca</taxon>
        <taxon>Ostracoda</taxon>
        <taxon>Podocopa</taxon>
        <taxon>Podocopida</taxon>
        <taxon>Cypridocopina</taxon>
        <taxon>Cypridoidea</taxon>
        <taxon>Cyprididae</taxon>
        <taxon>Notodromas</taxon>
    </lineage>
</organism>
<feature type="compositionally biased region" description="Acidic residues" evidence="2">
    <location>
        <begin position="247"/>
        <end position="256"/>
    </location>
</feature>
<dbReference type="InterPro" id="IPR000210">
    <property type="entry name" value="BTB/POZ_dom"/>
</dbReference>
<keyword evidence="1" id="KW-0539">Nucleus</keyword>
<feature type="compositionally biased region" description="Basic and acidic residues" evidence="2">
    <location>
        <begin position="257"/>
        <end position="272"/>
    </location>
</feature>
<dbReference type="Gene3D" id="3.30.710.10">
    <property type="entry name" value="Potassium Channel Kv1.1, Chain A"/>
    <property type="match status" value="1"/>
</dbReference>
<reference evidence="4" key="1">
    <citation type="submission" date="2020-11" db="EMBL/GenBank/DDBJ databases">
        <authorList>
            <person name="Tran Van P."/>
        </authorList>
    </citation>
    <scope>NUCLEOTIDE SEQUENCE</scope>
</reference>
<accession>A0A7R9BMH6</accession>
<name>A0A7R9BMH6_9CRUS</name>
<gene>
    <name evidence="4" type="ORF">NMOB1V02_LOCUS4474</name>
</gene>
<sequence length="398" mass="43119">MNELYSLKWKNHQVNLVDVFEELWEKEAFIDVTLSCPGGRNFPAHRMVLSACSPYFHSLFLDPALRVSQQPVVFLRDVKGDELEALLRFMYRGHIDVMHEDLGPLLQLAHVLQIKGLATVTNEDRTRTMVHGDGATCEKRPCPDDGMWAARVKKRKSDSPVSSTSRVDDSHESGGESQGQGGRKPSNSPHPVMPDGENQCDRDVQSTSVTNGDENNKGAAEDGSATNSGSASGANSTPTANNHETEESAEDSMEFDYGDHPPEASRWLKTEVADIDDEEDDLDDDIEDVDDDVPSGDEGNALDGVDLKPRADLASDVGENPGDVMVSVTFVPSSPPPPPPCPPYPVNRGTRIGMEKKGVVSVVGTSPGRLYSGFFFPCAAKPVGAPRGGKLPTKSRAY</sequence>
<dbReference type="GO" id="GO:0005634">
    <property type="term" value="C:nucleus"/>
    <property type="evidence" value="ECO:0007669"/>
    <property type="project" value="TreeGrafter"/>
</dbReference>
<dbReference type="AlphaFoldDB" id="A0A7R9BMH6"/>
<evidence type="ECO:0000313" key="4">
    <source>
        <dbReference type="EMBL" id="CAD7276723.1"/>
    </source>
</evidence>
<dbReference type="CDD" id="cd18315">
    <property type="entry name" value="BTB_POZ_BAB-like"/>
    <property type="match status" value="1"/>
</dbReference>
<dbReference type="EMBL" id="CAJPEX010000689">
    <property type="protein sequence ID" value="CAG0916875.1"/>
    <property type="molecule type" value="Genomic_DNA"/>
</dbReference>
<dbReference type="Proteomes" id="UP000678499">
    <property type="component" value="Unassembled WGS sequence"/>
</dbReference>
<dbReference type="Pfam" id="PF00651">
    <property type="entry name" value="BTB"/>
    <property type="match status" value="1"/>
</dbReference>
<protein>
    <recommendedName>
        <fullName evidence="3">BTB domain-containing protein</fullName>
    </recommendedName>
</protein>
<dbReference type="SMART" id="SM00225">
    <property type="entry name" value="BTB"/>
    <property type="match status" value="1"/>
</dbReference>
<dbReference type="InterPro" id="IPR051095">
    <property type="entry name" value="Dros_DevTransReg"/>
</dbReference>
<dbReference type="PANTHER" id="PTHR23110:SF98">
    <property type="entry name" value="PRE-LOLA-G, ISOFORM C-RELATED"/>
    <property type="match status" value="1"/>
</dbReference>
<dbReference type="SUPFAM" id="SSF54695">
    <property type="entry name" value="POZ domain"/>
    <property type="match status" value="1"/>
</dbReference>
<evidence type="ECO:0000256" key="2">
    <source>
        <dbReference type="SAM" id="MobiDB-lite"/>
    </source>
</evidence>
<evidence type="ECO:0000313" key="5">
    <source>
        <dbReference type="Proteomes" id="UP000678499"/>
    </source>
</evidence>
<feature type="region of interest" description="Disordered" evidence="2">
    <location>
        <begin position="151"/>
        <end position="305"/>
    </location>
</feature>
<dbReference type="OrthoDB" id="10261408at2759"/>
<dbReference type="PROSITE" id="PS50097">
    <property type="entry name" value="BTB"/>
    <property type="match status" value="1"/>
</dbReference>
<dbReference type="PANTHER" id="PTHR23110">
    <property type="entry name" value="BTB DOMAIN TRANSCRIPTION FACTOR"/>
    <property type="match status" value="1"/>
</dbReference>